<accession>A0AAN7BGT2</accession>
<sequence length="220" mass="25234">IGEFLNNPDLGGQERVRIFCQIVDCYLGSQTTQLKHLICSLENNKPDVSTPKEDTDLSPPAWTCLLCETSFVQRAGLTRHNQFQHYNRGTFDQPLPCPRCGPKYTLNGAEELCNHTERYHGAEFPPNLPRKELRVHVQPKSPKRPKTRSASCPICEHMFYPGNSMSRHMNQKHDTQFNRPFNCPECERQGLAKTIIIDRETWMRHMEERHGCDGQTGAAV</sequence>
<protein>
    <recommendedName>
        <fullName evidence="2">C2H2-type domain-containing protein</fullName>
    </recommendedName>
</protein>
<dbReference type="PROSITE" id="PS50157">
    <property type="entry name" value="ZINC_FINGER_C2H2_2"/>
    <property type="match status" value="1"/>
</dbReference>
<evidence type="ECO:0000256" key="1">
    <source>
        <dbReference type="PROSITE-ProRule" id="PRU00042"/>
    </source>
</evidence>
<dbReference type="SMART" id="SM00355">
    <property type="entry name" value="ZnF_C2H2"/>
    <property type="match status" value="4"/>
</dbReference>
<evidence type="ECO:0000313" key="3">
    <source>
        <dbReference type="EMBL" id="KAK4222940.1"/>
    </source>
</evidence>
<feature type="non-terminal residue" evidence="3">
    <location>
        <position position="220"/>
    </location>
</feature>
<comment type="caution">
    <text evidence="3">The sequence shown here is derived from an EMBL/GenBank/DDBJ whole genome shotgun (WGS) entry which is preliminary data.</text>
</comment>
<keyword evidence="1" id="KW-0862">Zinc</keyword>
<organism evidence="3 4">
    <name type="scientific">Podospora fimiseda</name>
    <dbReference type="NCBI Taxonomy" id="252190"/>
    <lineage>
        <taxon>Eukaryota</taxon>
        <taxon>Fungi</taxon>
        <taxon>Dikarya</taxon>
        <taxon>Ascomycota</taxon>
        <taxon>Pezizomycotina</taxon>
        <taxon>Sordariomycetes</taxon>
        <taxon>Sordariomycetidae</taxon>
        <taxon>Sordariales</taxon>
        <taxon>Podosporaceae</taxon>
        <taxon>Podospora</taxon>
    </lineage>
</organism>
<feature type="domain" description="C2H2-type" evidence="2">
    <location>
        <begin position="62"/>
        <end position="90"/>
    </location>
</feature>
<dbReference type="Gene3D" id="3.30.160.60">
    <property type="entry name" value="Classic Zinc Finger"/>
    <property type="match status" value="2"/>
</dbReference>
<reference evidence="3" key="2">
    <citation type="submission" date="2023-05" db="EMBL/GenBank/DDBJ databases">
        <authorList>
            <consortium name="Lawrence Berkeley National Laboratory"/>
            <person name="Steindorff A."/>
            <person name="Hensen N."/>
            <person name="Bonometti L."/>
            <person name="Westerberg I."/>
            <person name="Brannstrom I.O."/>
            <person name="Guillou S."/>
            <person name="Cros-Aarteil S."/>
            <person name="Calhoun S."/>
            <person name="Haridas S."/>
            <person name="Kuo A."/>
            <person name="Mondo S."/>
            <person name="Pangilinan J."/>
            <person name="Riley R."/>
            <person name="Labutti K."/>
            <person name="Andreopoulos B."/>
            <person name="Lipzen A."/>
            <person name="Chen C."/>
            <person name="Yanf M."/>
            <person name="Daum C."/>
            <person name="Ng V."/>
            <person name="Clum A."/>
            <person name="Ohm R."/>
            <person name="Martin F."/>
            <person name="Silar P."/>
            <person name="Natvig D."/>
            <person name="Lalanne C."/>
            <person name="Gautier V."/>
            <person name="Ament-Velasquez S.L."/>
            <person name="Kruys A."/>
            <person name="Hutchinson M.I."/>
            <person name="Powell A.J."/>
            <person name="Barry K."/>
            <person name="Miller A.N."/>
            <person name="Grigoriev I.V."/>
            <person name="Debuchy R."/>
            <person name="Gladieux P."/>
            <person name="Thoren M.H."/>
            <person name="Johannesson H."/>
        </authorList>
    </citation>
    <scope>NUCLEOTIDE SEQUENCE</scope>
    <source>
        <strain evidence="3">CBS 990.96</strain>
    </source>
</reference>
<dbReference type="Proteomes" id="UP001301958">
    <property type="component" value="Unassembled WGS sequence"/>
</dbReference>
<reference evidence="3" key="1">
    <citation type="journal article" date="2023" name="Mol. Phylogenet. Evol.">
        <title>Genome-scale phylogeny and comparative genomics of the fungal order Sordariales.</title>
        <authorList>
            <person name="Hensen N."/>
            <person name="Bonometti L."/>
            <person name="Westerberg I."/>
            <person name="Brannstrom I.O."/>
            <person name="Guillou S."/>
            <person name="Cros-Aarteil S."/>
            <person name="Calhoun S."/>
            <person name="Haridas S."/>
            <person name="Kuo A."/>
            <person name="Mondo S."/>
            <person name="Pangilinan J."/>
            <person name="Riley R."/>
            <person name="LaButti K."/>
            <person name="Andreopoulos B."/>
            <person name="Lipzen A."/>
            <person name="Chen C."/>
            <person name="Yan M."/>
            <person name="Daum C."/>
            <person name="Ng V."/>
            <person name="Clum A."/>
            <person name="Steindorff A."/>
            <person name="Ohm R.A."/>
            <person name="Martin F."/>
            <person name="Silar P."/>
            <person name="Natvig D.O."/>
            <person name="Lalanne C."/>
            <person name="Gautier V."/>
            <person name="Ament-Velasquez S.L."/>
            <person name="Kruys A."/>
            <person name="Hutchinson M.I."/>
            <person name="Powell A.J."/>
            <person name="Barry K."/>
            <person name="Miller A.N."/>
            <person name="Grigoriev I.V."/>
            <person name="Debuchy R."/>
            <person name="Gladieux P."/>
            <person name="Hiltunen Thoren M."/>
            <person name="Johannesson H."/>
        </authorList>
    </citation>
    <scope>NUCLEOTIDE SEQUENCE</scope>
    <source>
        <strain evidence="3">CBS 990.96</strain>
    </source>
</reference>
<dbReference type="InterPro" id="IPR013087">
    <property type="entry name" value="Znf_C2H2_type"/>
</dbReference>
<keyword evidence="1" id="KW-0863">Zinc-finger</keyword>
<gene>
    <name evidence="3" type="ORF">QBC38DRAFT_328036</name>
</gene>
<dbReference type="PROSITE" id="PS00028">
    <property type="entry name" value="ZINC_FINGER_C2H2_1"/>
    <property type="match status" value="2"/>
</dbReference>
<feature type="non-terminal residue" evidence="3">
    <location>
        <position position="1"/>
    </location>
</feature>
<keyword evidence="4" id="KW-1185">Reference proteome</keyword>
<evidence type="ECO:0000313" key="4">
    <source>
        <dbReference type="Proteomes" id="UP001301958"/>
    </source>
</evidence>
<dbReference type="AlphaFoldDB" id="A0AAN7BGT2"/>
<name>A0AAN7BGT2_9PEZI</name>
<dbReference type="GO" id="GO:0008270">
    <property type="term" value="F:zinc ion binding"/>
    <property type="evidence" value="ECO:0007669"/>
    <property type="project" value="UniProtKB-KW"/>
</dbReference>
<keyword evidence="1" id="KW-0479">Metal-binding</keyword>
<proteinExistence type="predicted"/>
<evidence type="ECO:0000259" key="2">
    <source>
        <dbReference type="PROSITE" id="PS50157"/>
    </source>
</evidence>
<dbReference type="EMBL" id="MU865447">
    <property type="protein sequence ID" value="KAK4222940.1"/>
    <property type="molecule type" value="Genomic_DNA"/>
</dbReference>